<dbReference type="RefSeq" id="WP_047134142.1">
    <property type="nucleotide sequence ID" value="NZ_CZVI01000012.1"/>
</dbReference>
<proteinExistence type="inferred from homology"/>
<reference evidence="4 7" key="2">
    <citation type="submission" date="2015-11" db="EMBL/GenBank/DDBJ databases">
        <authorList>
            <person name="Varghese N."/>
        </authorList>
    </citation>
    <scope>NUCLEOTIDE SEQUENCE [LARGE SCALE GENOMIC DNA]</scope>
    <source>
        <strain evidence="4 7">JGI-8</strain>
    </source>
</reference>
<accession>A0A0P1LXR7</accession>
<dbReference type="PANTHER" id="PTHR42760:SF37">
    <property type="entry name" value="CLAVALDEHYDE DEHYDROGENASE"/>
    <property type="match status" value="1"/>
</dbReference>
<comment type="similarity">
    <text evidence="1 3">Belongs to the short-chain dehydrogenases/reductases (SDR) family.</text>
</comment>
<accession>A0A0S4N114</accession>
<dbReference type="OrthoDB" id="9790785at2"/>
<accession>A0A0P1P2P6</accession>
<reference evidence="5 6" key="1">
    <citation type="submission" date="2015-11" db="EMBL/GenBank/DDBJ databases">
        <authorList>
            <person name="Zhang Y."/>
            <person name="Guo Z."/>
        </authorList>
    </citation>
    <scope>NUCLEOTIDE SEQUENCE [LARGE SCALE GENOMIC DNA]</scope>
    <source>
        <strain evidence="5">JGI-4</strain>
    </source>
</reference>
<dbReference type="EMBL" id="CZVI01000012">
    <property type="protein sequence ID" value="CUS87064.1"/>
    <property type="molecule type" value="Genomic_DNA"/>
</dbReference>
<dbReference type="Proteomes" id="UP000182011">
    <property type="component" value="Unassembled WGS sequence"/>
</dbReference>
<accession>A0A0N7MRH3</accession>
<accession>A0A0N7MWR4</accession>
<dbReference type="FunFam" id="3.40.50.720:FF:000084">
    <property type="entry name" value="Short-chain dehydrogenase reductase"/>
    <property type="match status" value="1"/>
</dbReference>
<evidence type="ECO:0000256" key="2">
    <source>
        <dbReference type="ARBA" id="ARBA00023002"/>
    </source>
</evidence>
<dbReference type="PROSITE" id="PS00061">
    <property type="entry name" value="ADH_SHORT"/>
    <property type="match status" value="1"/>
</dbReference>
<dbReference type="PANTHER" id="PTHR42760">
    <property type="entry name" value="SHORT-CHAIN DEHYDROGENASES/REDUCTASES FAMILY MEMBER"/>
    <property type="match status" value="1"/>
</dbReference>
<name>A0A0P1LNE0_9BACT</name>
<keyword evidence="7" id="KW-1185">Reference proteome</keyword>
<evidence type="ECO:0000256" key="3">
    <source>
        <dbReference type="RuleBase" id="RU000363"/>
    </source>
</evidence>
<organism evidence="5 6">
    <name type="scientific">Candidatus Kryptonium thompsonii</name>
    <dbReference type="NCBI Taxonomy" id="1633631"/>
    <lineage>
        <taxon>Bacteria</taxon>
        <taxon>Pseudomonadati</taxon>
        <taxon>Candidatus Kryptoniota</taxon>
        <taxon>Candidatus Kryptonium</taxon>
    </lineage>
</organism>
<dbReference type="SUPFAM" id="SSF51735">
    <property type="entry name" value="NAD(P)-binding Rossmann-fold domains"/>
    <property type="match status" value="1"/>
</dbReference>
<dbReference type="Pfam" id="PF00106">
    <property type="entry name" value="adh_short"/>
    <property type="match status" value="1"/>
</dbReference>
<dbReference type="EMBL" id="FAOP01000004">
    <property type="protein sequence ID" value="CUU03581.1"/>
    <property type="molecule type" value="Genomic_DNA"/>
</dbReference>
<accession>A0A0P1M5F3</accession>
<evidence type="ECO:0000313" key="4">
    <source>
        <dbReference type="EMBL" id="CUS87064.1"/>
    </source>
</evidence>
<protein>
    <submittedName>
        <fullName evidence="5">NAD(P)-dependent dehydrogenase, short-chain alcohol dehydrogenase family</fullName>
    </submittedName>
</protein>
<dbReference type="GO" id="GO:0016616">
    <property type="term" value="F:oxidoreductase activity, acting on the CH-OH group of donors, NAD or NADP as acceptor"/>
    <property type="evidence" value="ECO:0007669"/>
    <property type="project" value="TreeGrafter"/>
</dbReference>
<accession>A0A0P1M0D5</accession>
<evidence type="ECO:0000313" key="5">
    <source>
        <dbReference type="EMBL" id="CUU03581.1"/>
    </source>
</evidence>
<keyword evidence="2" id="KW-0560">Oxidoreductase</keyword>
<dbReference type="InterPro" id="IPR002347">
    <property type="entry name" value="SDR_fam"/>
</dbReference>
<dbReference type="Gene3D" id="3.40.50.720">
    <property type="entry name" value="NAD(P)-binding Rossmann-like Domain"/>
    <property type="match status" value="1"/>
</dbReference>
<evidence type="ECO:0000313" key="7">
    <source>
        <dbReference type="Proteomes" id="UP000182200"/>
    </source>
</evidence>
<dbReference type="InterPro" id="IPR036291">
    <property type="entry name" value="NAD(P)-bd_dom_sf"/>
</dbReference>
<gene>
    <name evidence="5" type="ORF">JGI4_00781</name>
    <name evidence="4" type="ORF">JGI8_01064</name>
</gene>
<dbReference type="PRINTS" id="PR00081">
    <property type="entry name" value="GDHRDH"/>
</dbReference>
<dbReference type="CDD" id="cd05233">
    <property type="entry name" value="SDR_c"/>
    <property type="match status" value="1"/>
</dbReference>
<dbReference type="PRINTS" id="PR00080">
    <property type="entry name" value="SDRFAMILY"/>
</dbReference>
<sequence length="242" mass="26711">MRLKDKVAIITGASRGLGKAIAESFAREGALIAVCSRTNEIFTVADQIKTTCSSCYAGKLDVANYNEVKEFVEAVHKKFGRIDILVNNAAILGERTNIADYPIDVWEKVININLNGVFYFSHEVVKYMMTQGNGSIIMVSSSVGRKGRARWGAYAVSKFGVEGLVQVLADELKDTGIRVNSVNPGPLATKMRKQAYPNEDQSKLKKPEEIVDIFIYLASDESNGITGMQFDAQDFKLNEIKK</sequence>
<evidence type="ECO:0000313" key="6">
    <source>
        <dbReference type="Proteomes" id="UP000182011"/>
    </source>
</evidence>
<accession>A0A0P1LCY4</accession>
<evidence type="ECO:0000256" key="1">
    <source>
        <dbReference type="ARBA" id="ARBA00006484"/>
    </source>
</evidence>
<accession>A0A0P1LNE0</accession>
<dbReference type="AlphaFoldDB" id="A0A0P1LNE0"/>
<accession>A0A0P1M366</accession>
<dbReference type="Proteomes" id="UP000182200">
    <property type="component" value="Unassembled WGS sequence"/>
</dbReference>
<dbReference type="STRING" id="1633631.GCA_001442925_00781"/>
<accession>A0A0P1MDQ1</accession>
<dbReference type="InterPro" id="IPR020904">
    <property type="entry name" value="Sc_DH/Rdtase_CS"/>
</dbReference>